<dbReference type="InterPro" id="IPR019591">
    <property type="entry name" value="Mrp/NBP35_ATP-bd"/>
</dbReference>
<feature type="binding site" evidence="6">
    <location>
        <begin position="141"/>
        <end position="148"/>
    </location>
    <ligand>
        <name>ATP</name>
        <dbReference type="ChEBI" id="CHEBI:30616"/>
    </ligand>
</feature>
<organism evidence="8 9">
    <name type="scientific">Sorlinia euscelidii</name>
    <dbReference type="NCBI Taxonomy" id="3081148"/>
    <lineage>
        <taxon>Bacteria</taxon>
        <taxon>Pseudomonadati</taxon>
        <taxon>Pseudomonadota</taxon>
        <taxon>Alphaproteobacteria</taxon>
        <taxon>Acetobacterales</taxon>
        <taxon>Acetobacteraceae</taxon>
        <taxon>Sorlinia</taxon>
    </lineage>
</organism>
<comment type="caution">
    <text evidence="8">The sequence shown here is derived from an EMBL/GenBank/DDBJ whole genome shotgun (WGS) entry which is preliminary data.</text>
</comment>
<evidence type="ECO:0000256" key="2">
    <source>
        <dbReference type="ARBA" id="ARBA00022741"/>
    </source>
</evidence>
<feature type="region of interest" description="Disordered" evidence="7">
    <location>
        <begin position="93"/>
        <end position="117"/>
    </location>
</feature>
<keyword evidence="5 6" id="KW-0411">Iron-sulfur</keyword>
<evidence type="ECO:0000256" key="1">
    <source>
        <dbReference type="ARBA" id="ARBA00022723"/>
    </source>
</evidence>
<protein>
    <recommendedName>
        <fullName evidence="6">Iron-sulfur cluster carrier protein</fullName>
    </recommendedName>
</protein>
<evidence type="ECO:0000256" key="4">
    <source>
        <dbReference type="ARBA" id="ARBA00023004"/>
    </source>
</evidence>
<evidence type="ECO:0000313" key="8">
    <source>
        <dbReference type="EMBL" id="MEE8658123.1"/>
    </source>
</evidence>
<evidence type="ECO:0000313" key="9">
    <source>
        <dbReference type="Proteomes" id="UP001312908"/>
    </source>
</evidence>
<keyword evidence="1 6" id="KW-0479">Metal-binding</keyword>
<dbReference type="SUPFAM" id="SSF52540">
    <property type="entry name" value="P-loop containing nucleoside triphosphate hydrolases"/>
    <property type="match status" value="1"/>
</dbReference>
<comment type="function">
    <text evidence="6">Binds and transfers iron-sulfur (Fe-S) clusters to target apoproteins. Can hydrolyze ATP.</text>
</comment>
<keyword evidence="6" id="KW-0378">Hydrolase</keyword>
<dbReference type="RefSeq" id="WP_394819102.1">
    <property type="nucleotide sequence ID" value="NZ_JAWJZY010000002.1"/>
</dbReference>
<name>A0ABU7U1K8_9PROT</name>
<dbReference type="PANTHER" id="PTHR42961:SF2">
    <property type="entry name" value="IRON-SULFUR PROTEIN NUBPL"/>
    <property type="match status" value="1"/>
</dbReference>
<comment type="subunit">
    <text evidence="6">Homodimer.</text>
</comment>
<dbReference type="EMBL" id="JAWJZY010000002">
    <property type="protein sequence ID" value="MEE8658123.1"/>
    <property type="molecule type" value="Genomic_DNA"/>
</dbReference>
<proteinExistence type="inferred from homology"/>
<keyword evidence="9" id="KW-1185">Reference proteome</keyword>
<dbReference type="InterPro" id="IPR044304">
    <property type="entry name" value="NUBPL-like"/>
</dbReference>
<evidence type="ECO:0000256" key="6">
    <source>
        <dbReference type="HAMAP-Rule" id="MF_02040"/>
    </source>
</evidence>
<comment type="similarity">
    <text evidence="6">Belongs to the Mrp/NBP35 ATP-binding proteins family.</text>
</comment>
<dbReference type="InterPro" id="IPR033756">
    <property type="entry name" value="YlxH/NBP35"/>
</dbReference>
<dbReference type="HAMAP" id="MF_02040">
    <property type="entry name" value="Mrp_NBP35"/>
    <property type="match status" value="1"/>
</dbReference>
<dbReference type="Gene3D" id="3.40.50.300">
    <property type="entry name" value="P-loop containing nucleotide triphosphate hydrolases"/>
    <property type="match status" value="1"/>
</dbReference>
<sequence>MTSDKSSFTQEILPQVRSVIDEMCQALGVGELLQISAIASARLDDGHVFVTWQTAREAAPRIGAIVQRIEAALEKALDVKKATIILTSHRPERAVPDGRAPRQGGGHRPFALAEGSTKSQDDEEGAAVIARLGAVIAVASGKGGVGKSTTAINIAVGLAQKGLRVGMLDADIYGPSLPRMLGHRGSPEIRDGKIVPIDAWGVKAISIGFMVDEEQAVIWRGPMVMGAINQFINDVAWPDLDVTVIDMPPGTGDAQLSIAQKLPLAGAVIVSTPQDIALLDARRGVTMFQQLRVPILGLVENMSYFCCPHCHHRTELFSHGGAREAAAENHLPFLGEIPLLAEIRQSGDAGEPIIMAAPDGEAALRYKGVAEAVLQQINAHSSRNDT</sequence>
<dbReference type="PANTHER" id="PTHR42961">
    <property type="entry name" value="IRON-SULFUR PROTEIN NUBPL"/>
    <property type="match status" value="1"/>
</dbReference>
<dbReference type="Pfam" id="PF10609">
    <property type="entry name" value="ParA"/>
    <property type="match status" value="1"/>
</dbReference>
<evidence type="ECO:0000256" key="7">
    <source>
        <dbReference type="SAM" id="MobiDB-lite"/>
    </source>
</evidence>
<dbReference type="CDD" id="cd02037">
    <property type="entry name" value="Mrp_NBP35"/>
    <property type="match status" value="1"/>
</dbReference>
<gene>
    <name evidence="8" type="ORF">DOFOFD_03730</name>
</gene>
<dbReference type="InterPro" id="IPR027417">
    <property type="entry name" value="P-loop_NTPase"/>
</dbReference>
<dbReference type="Proteomes" id="UP001312908">
    <property type="component" value="Unassembled WGS sequence"/>
</dbReference>
<reference evidence="8 9" key="1">
    <citation type="submission" date="2023-10" db="EMBL/GenBank/DDBJ databases">
        <title>Sorlinia euscelidii gen. nov., sp. nov., an acetic acid bacteria isolated from the gut of Euscelidius variegatus emitter.</title>
        <authorList>
            <person name="Michoud G."/>
            <person name="Marasco R."/>
            <person name="Seferji K."/>
            <person name="Gonella E."/>
            <person name="Garuglieri E."/>
            <person name="Alma A."/>
            <person name="Mapelli F."/>
            <person name="Borin S."/>
            <person name="Daffonchio D."/>
            <person name="Crotti E."/>
        </authorList>
    </citation>
    <scope>NUCLEOTIDE SEQUENCE [LARGE SCALE GENOMIC DNA]</scope>
    <source>
        <strain evidence="8 9">EV16P</strain>
    </source>
</reference>
<keyword evidence="4 6" id="KW-0408">Iron</keyword>
<keyword evidence="2 6" id="KW-0547">Nucleotide-binding</keyword>
<evidence type="ECO:0000256" key="5">
    <source>
        <dbReference type="ARBA" id="ARBA00023014"/>
    </source>
</evidence>
<evidence type="ECO:0000256" key="3">
    <source>
        <dbReference type="ARBA" id="ARBA00022840"/>
    </source>
</evidence>
<accession>A0ABU7U1K8</accession>
<keyword evidence="3 6" id="KW-0067">ATP-binding</keyword>